<feature type="transmembrane region" description="Helical" evidence="1">
    <location>
        <begin position="74"/>
        <end position="91"/>
    </location>
</feature>
<feature type="transmembrane region" description="Helical" evidence="1">
    <location>
        <begin position="12"/>
        <end position="30"/>
    </location>
</feature>
<feature type="transmembrane region" description="Helical" evidence="1">
    <location>
        <begin position="96"/>
        <end position="113"/>
    </location>
</feature>
<dbReference type="InterPro" id="IPR045625">
    <property type="entry name" value="DUF6427"/>
</dbReference>
<organism evidence="2 3">
    <name type="scientific">Croceivirga radicis</name>
    <dbReference type="NCBI Taxonomy" id="1929488"/>
    <lineage>
        <taxon>Bacteria</taxon>
        <taxon>Pseudomonadati</taxon>
        <taxon>Bacteroidota</taxon>
        <taxon>Flavobacteriia</taxon>
        <taxon>Flavobacteriales</taxon>
        <taxon>Flavobacteriaceae</taxon>
        <taxon>Croceivirga</taxon>
    </lineage>
</organism>
<accession>A0A1V6LVM7</accession>
<keyword evidence="1" id="KW-1133">Transmembrane helix</keyword>
<protein>
    <submittedName>
        <fullName evidence="2">Uncharacterized protein</fullName>
    </submittedName>
</protein>
<sequence>MISNFFSKTKPANQAVVIGILVLGYWLVWATVNGISGLKANLLWIFLGNIGLVVSVLGISQIVKFNKLTGTNSFAIFFFVLLLFWFNAVFLNIKEIYAALFLMFSLGRIITLLSQKNKKEKVFEAALWLFMAVIIDPWTILFVVPLYLAISQFWNNEMRLWFMPFAAFFALALIVFAIAINTESVTTLLEHFSLQFGFGLFQAVPFGLILYLLFCVLLALFVFGKIGYRRQGKTLRLRVVLGYLFTAILLIALPVEGFAPKILYTFFPMSIVLTNYTNSIRKPRFKELFLWTVVILGIVFLCLTLLQ</sequence>
<feature type="transmembrane region" description="Helical" evidence="1">
    <location>
        <begin position="200"/>
        <end position="223"/>
    </location>
</feature>
<feature type="transmembrane region" description="Helical" evidence="1">
    <location>
        <begin position="125"/>
        <end position="148"/>
    </location>
</feature>
<keyword evidence="1" id="KW-0472">Membrane</keyword>
<dbReference type="OrthoDB" id="1439867at2"/>
<dbReference type="Pfam" id="PF19992">
    <property type="entry name" value="DUF6427"/>
    <property type="match status" value="1"/>
</dbReference>
<gene>
    <name evidence="2" type="ORF">BUL40_01405</name>
</gene>
<feature type="transmembrane region" description="Helical" evidence="1">
    <location>
        <begin position="235"/>
        <end position="252"/>
    </location>
</feature>
<evidence type="ECO:0000313" key="2">
    <source>
        <dbReference type="EMBL" id="OQD44242.1"/>
    </source>
</evidence>
<evidence type="ECO:0000256" key="1">
    <source>
        <dbReference type="SAM" id="Phobius"/>
    </source>
</evidence>
<name>A0A1V6LVM7_9FLAO</name>
<keyword evidence="3" id="KW-1185">Reference proteome</keyword>
<feature type="transmembrane region" description="Helical" evidence="1">
    <location>
        <begin position="42"/>
        <end position="62"/>
    </location>
</feature>
<feature type="transmembrane region" description="Helical" evidence="1">
    <location>
        <begin position="160"/>
        <end position="180"/>
    </location>
</feature>
<proteinExistence type="predicted"/>
<comment type="caution">
    <text evidence="2">The sequence shown here is derived from an EMBL/GenBank/DDBJ whole genome shotgun (WGS) entry which is preliminary data.</text>
</comment>
<dbReference type="RefSeq" id="WP_080317778.1">
    <property type="nucleotide sequence ID" value="NZ_MTBC01000001.1"/>
</dbReference>
<dbReference type="EMBL" id="MTBC01000001">
    <property type="protein sequence ID" value="OQD44242.1"/>
    <property type="molecule type" value="Genomic_DNA"/>
</dbReference>
<reference evidence="2 3" key="1">
    <citation type="submission" date="2016-12" db="EMBL/GenBank/DDBJ databases">
        <authorList>
            <person name="Song W.-J."/>
            <person name="Kurnit D.M."/>
        </authorList>
    </citation>
    <scope>NUCLEOTIDE SEQUENCE [LARGE SCALE GENOMIC DNA]</scope>
    <source>
        <strain evidence="2 3">HSG9</strain>
    </source>
</reference>
<feature type="transmembrane region" description="Helical" evidence="1">
    <location>
        <begin position="288"/>
        <end position="306"/>
    </location>
</feature>
<keyword evidence="1" id="KW-0812">Transmembrane</keyword>
<evidence type="ECO:0000313" key="3">
    <source>
        <dbReference type="Proteomes" id="UP000191680"/>
    </source>
</evidence>
<dbReference type="AlphaFoldDB" id="A0A1V6LVM7"/>
<dbReference type="Proteomes" id="UP000191680">
    <property type="component" value="Unassembled WGS sequence"/>
</dbReference>